<dbReference type="SMART" id="SM00326">
    <property type="entry name" value="SH3"/>
    <property type="match status" value="1"/>
</dbReference>
<gene>
    <name evidence="4" type="ORF">RF11_02963</name>
</gene>
<dbReference type="InterPro" id="IPR001452">
    <property type="entry name" value="SH3_domain"/>
</dbReference>
<dbReference type="Proteomes" id="UP000031668">
    <property type="component" value="Unassembled WGS sequence"/>
</dbReference>
<dbReference type="AlphaFoldDB" id="A0A0C2MVQ0"/>
<sequence length="166" mass="18640">MDDQMNYFELQAVKDKPLANTLGELKLKAGERAWLVDDETVYVKIKNANGNIGFVPSSSLKNKPNLEDKDGLIFMVVCSYNKRENDELSITTGELVRIKAIADDGWCYAKSNSKWGWIPGNHLIPQFAGSPIFDVEPETSNMYDNLAVAFDEELDYSPEKQPSADQ</sequence>
<dbReference type="SUPFAM" id="SSF50044">
    <property type="entry name" value="SH3-domain"/>
    <property type="match status" value="1"/>
</dbReference>
<evidence type="ECO:0000256" key="2">
    <source>
        <dbReference type="PROSITE-ProRule" id="PRU00192"/>
    </source>
</evidence>
<name>A0A0C2MVQ0_THEKT</name>
<reference evidence="4 5" key="1">
    <citation type="journal article" date="2014" name="Genome Biol. Evol.">
        <title>The genome of the myxosporean Thelohanellus kitauei shows adaptations to nutrient acquisition within its fish host.</title>
        <authorList>
            <person name="Yang Y."/>
            <person name="Xiong J."/>
            <person name="Zhou Z."/>
            <person name="Huo F."/>
            <person name="Miao W."/>
            <person name="Ran C."/>
            <person name="Liu Y."/>
            <person name="Zhang J."/>
            <person name="Feng J."/>
            <person name="Wang M."/>
            <person name="Wang M."/>
            <person name="Wang L."/>
            <person name="Yao B."/>
        </authorList>
    </citation>
    <scope>NUCLEOTIDE SEQUENCE [LARGE SCALE GENOMIC DNA]</scope>
    <source>
        <strain evidence="4">Wuqing</strain>
    </source>
</reference>
<dbReference type="InterPro" id="IPR036028">
    <property type="entry name" value="SH3-like_dom_sf"/>
</dbReference>
<organism evidence="4 5">
    <name type="scientific">Thelohanellus kitauei</name>
    <name type="common">Myxosporean</name>
    <dbReference type="NCBI Taxonomy" id="669202"/>
    <lineage>
        <taxon>Eukaryota</taxon>
        <taxon>Metazoa</taxon>
        <taxon>Cnidaria</taxon>
        <taxon>Myxozoa</taxon>
        <taxon>Myxosporea</taxon>
        <taxon>Bivalvulida</taxon>
        <taxon>Platysporina</taxon>
        <taxon>Myxobolidae</taxon>
        <taxon>Thelohanellus</taxon>
    </lineage>
</organism>
<comment type="caution">
    <text evidence="4">The sequence shown here is derived from an EMBL/GenBank/DDBJ whole genome shotgun (WGS) entry which is preliminary data.</text>
</comment>
<proteinExistence type="predicted"/>
<accession>A0A0C2MVQ0</accession>
<evidence type="ECO:0000259" key="3">
    <source>
        <dbReference type="PROSITE" id="PS50002"/>
    </source>
</evidence>
<dbReference type="Pfam" id="PF07653">
    <property type="entry name" value="SH3_2"/>
    <property type="match status" value="1"/>
</dbReference>
<protein>
    <recommendedName>
        <fullName evidence="3">SH3 domain-containing protein</fullName>
    </recommendedName>
</protein>
<evidence type="ECO:0000313" key="5">
    <source>
        <dbReference type="Proteomes" id="UP000031668"/>
    </source>
</evidence>
<dbReference type="OrthoDB" id="5990455at2759"/>
<dbReference type="Gene3D" id="2.30.30.40">
    <property type="entry name" value="SH3 Domains"/>
    <property type="match status" value="1"/>
</dbReference>
<evidence type="ECO:0000256" key="1">
    <source>
        <dbReference type="ARBA" id="ARBA00022443"/>
    </source>
</evidence>
<keyword evidence="5" id="KW-1185">Reference proteome</keyword>
<dbReference type="EMBL" id="JWZT01001764">
    <property type="protein sequence ID" value="KII71446.1"/>
    <property type="molecule type" value="Genomic_DNA"/>
</dbReference>
<feature type="domain" description="SH3" evidence="3">
    <location>
        <begin position="69"/>
        <end position="128"/>
    </location>
</feature>
<keyword evidence="1 2" id="KW-0728">SH3 domain</keyword>
<dbReference type="PROSITE" id="PS50002">
    <property type="entry name" value="SH3"/>
    <property type="match status" value="1"/>
</dbReference>
<evidence type="ECO:0000313" key="4">
    <source>
        <dbReference type="EMBL" id="KII71446.1"/>
    </source>
</evidence>